<accession>A0A3R8LRD7</accession>
<keyword evidence="2" id="KW-1133">Transmembrane helix</keyword>
<protein>
    <recommendedName>
        <fullName evidence="5">Nitrogen fixation protein FixH</fullName>
    </recommendedName>
</protein>
<keyword evidence="4" id="KW-1185">Reference proteome</keyword>
<evidence type="ECO:0000313" key="3">
    <source>
        <dbReference type="EMBL" id="RRN44496.1"/>
    </source>
</evidence>
<feature type="compositionally biased region" description="Low complexity" evidence="1">
    <location>
        <begin position="110"/>
        <end position="176"/>
    </location>
</feature>
<dbReference type="Pfam" id="PF05751">
    <property type="entry name" value="FixH"/>
    <property type="match status" value="1"/>
</dbReference>
<proteinExistence type="predicted"/>
<reference evidence="3 4" key="1">
    <citation type="submission" date="2018-11" db="EMBL/GenBank/DDBJ databases">
        <title>Genome sequencing of Lautropia sp. KCOM 2505 (= ChDC F240).</title>
        <authorList>
            <person name="Kook J.-K."/>
            <person name="Park S.-N."/>
            <person name="Lim Y.K."/>
        </authorList>
    </citation>
    <scope>NUCLEOTIDE SEQUENCE [LARGE SCALE GENOMIC DNA]</scope>
    <source>
        <strain evidence="3 4">KCOM 2505</strain>
    </source>
</reference>
<dbReference type="AlphaFoldDB" id="A0A3R8LRD7"/>
<evidence type="ECO:0000256" key="1">
    <source>
        <dbReference type="SAM" id="MobiDB-lite"/>
    </source>
</evidence>
<keyword evidence="2" id="KW-0812">Transmembrane</keyword>
<name>A0A3R8LRD7_9BURK</name>
<dbReference type="InterPro" id="IPR008620">
    <property type="entry name" value="FixH"/>
</dbReference>
<dbReference type="EMBL" id="RRUE01000002">
    <property type="protein sequence ID" value="RRN44496.1"/>
    <property type="molecule type" value="Genomic_DNA"/>
</dbReference>
<feature type="region of interest" description="Disordered" evidence="1">
    <location>
        <begin position="254"/>
        <end position="295"/>
    </location>
</feature>
<dbReference type="OrthoDB" id="5295180at2"/>
<evidence type="ECO:0008006" key="5">
    <source>
        <dbReference type="Google" id="ProtNLM"/>
    </source>
</evidence>
<organism evidence="3 4">
    <name type="scientific">Lautropia dentalis</name>
    <dbReference type="NCBI Taxonomy" id="2490857"/>
    <lineage>
        <taxon>Bacteria</taxon>
        <taxon>Pseudomonadati</taxon>
        <taxon>Pseudomonadota</taxon>
        <taxon>Betaproteobacteria</taxon>
        <taxon>Burkholderiales</taxon>
        <taxon>Burkholderiaceae</taxon>
        <taxon>Lautropia</taxon>
    </lineage>
</organism>
<feature type="transmembrane region" description="Helical" evidence="2">
    <location>
        <begin position="25"/>
        <end position="48"/>
    </location>
</feature>
<evidence type="ECO:0000256" key="2">
    <source>
        <dbReference type="SAM" id="Phobius"/>
    </source>
</evidence>
<evidence type="ECO:0000313" key="4">
    <source>
        <dbReference type="Proteomes" id="UP000270261"/>
    </source>
</evidence>
<comment type="caution">
    <text evidence="3">The sequence shown here is derived from an EMBL/GenBank/DDBJ whole genome shotgun (WGS) entry which is preliminary data.</text>
</comment>
<gene>
    <name evidence="3" type="ORF">EHV23_14515</name>
</gene>
<sequence>MATQSTPSLPPQQPAQPVKAFSQPLMWLVVGIPAATVVAGLCTLWIAIEHADRPIATDYVKQGMAVSTDSRREQHAVELGVAGTLDMQMTGNDTLQVRLVMTPPAPPAPARLAGTTAATPAPGGAARTGTPAAATPADATSTAAGSAPASAAASTSATASTNATASTSGGTPASAPLPVPQKLRLLHPSDPGNDITLFLLPDGEGRWQARQPVTWAPGTRWHIALEGSDWRLPLAGLQTVEALQHFGFDARLAARQANEPKPGEQSASDPVRRRAGAAASGSATGTAGASQPSPR</sequence>
<dbReference type="RefSeq" id="WP_125096688.1">
    <property type="nucleotide sequence ID" value="NZ_RRUE01000002.1"/>
</dbReference>
<keyword evidence="2" id="KW-0472">Membrane</keyword>
<feature type="compositionally biased region" description="Low complexity" evidence="1">
    <location>
        <begin position="276"/>
        <end position="295"/>
    </location>
</feature>
<dbReference type="Proteomes" id="UP000270261">
    <property type="component" value="Unassembled WGS sequence"/>
</dbReference>
<feature type="region of interest" description="Disordered" evidence="1">
    <location>
        <begin position="101"/>
        <end position="178"/>
    </location>
</feature>